<name>A0AB37Z9Z6_9PSED</name>
<gene>
    <name evidence="1" type="ORF">SAMN05216370_3117</name>
</gene>
<accession>A0AB37Z9Z6</accession>
<organism evidence="1 2">
    <name type="scientific">Pseudomonas peli</name>
    <dbReference type="NCBI Taxonomy" id="592361"/>
    <lineage>
        <taxon>Bacteria</taxon>
        <taxon>Pseudomonadati</taxon>
        <taxon>Pseudomonadota</taxon>
        <taxon>Gammaproteobacteria</taxon>
        <taxon>Pseudomonadales</taxon>
        <taxon>Pseudomonadaceae</taxon>
        <taxon>Pseudomonas</taxon>
    </lineage>
</organism>
<dbReference type="Proteomes" id="UP000242418">
    <property type="component" value="Unassembled WGS sequence"/>
</dbReference>
<protein>
    <submittedName>
        <fullName evidence="1">Uncharacterized protein</fullName>
    </submittedName>
</protein>
<sequence>MSLEEQITFTPDQQVHLNAWSSVYIDAQIQQKLDITLSHFLINPGKYLFLAWLTAPRIATNNGFLPLLPAQVAASRRIHQRWAEEDEDE</sequence>
<evidence type="ECO:0000313" key="2">
    <source>
        <dbReference type="Proteomes" id="UP000242418"/>
    </source>
</evidence>
<dbReference type="EMBL" id="FMTL01000002">
    <property type="protein sequence ID" value="SCW71976.1"/>
    <property type="molecule type" value="Genomic_DNA"/>
</dbReference>
<comment type="caution">
    <text evidence="1">The sequence shown here is derived from an EMBL/GenBank/DDBJ whole genome shotgun (WGS) entry which is preliminary data.</text>
</comment>
<dbReference type="AlphaFoldDB" id="A0AB37Z9Z6"/>
<dbReference type="RefSeq" id="WP_090254009.1">
    <property type="nucleotide sequence ID" value="NZ_FMTL01000002.1"/>
</dbReference>
<proteinExistence type="predicted"/>
<reference evidence="1 2" key="1">
    <citation type="submission" date="2016-10" db="EMBL/GenBank/DDBJ databases">
        <authorList>
            <person name="Varghese N."/>
            <person name="Submissions S."/>
        </authorList>
    </citation>
    <scope>NUCLEOTIDE SEQUENCE [LARGE SCALE GENOMIC DNA]</scope>
    <source>
        <strain evidence="1 2">DSM 17833</strain>
    </source>
</reference>
<evidence type="ECO:0000313" key="1">
    <source>
        <dbReference type="EMBL" id="SCW71976.1"/>
    </source>
</evidence>
<keyword evidence="2" id="KW-1185">Reference proteome</keyword>